<feature type="signal peptide" evidence="2">
    <location>
        <begin position="1"/>
        <end position="20"/>
    </location>
</feature>
<evidence type="ECO:0000313" key="4">
    <source>
        <dbReference type="Proteomes" id="UP000319576"/>
    </source>
</evidence>
<gene>
    <name evidence="3" type="ORF">ETAA1_02980</name>
</gene>
<dbReference type="AlphaFoldDB" id="A0A517XLN0"/>
<keyword evidence="4" id="KW-1185">Reference proteome</keyword>
<evidence type="ECO:0000256" key="1">
    <source>
        <dbReference type="SAM" id="MobiDB-lite"/>
    </source>
</evidence>
<accession>A0A517XLN0</accession>
<dbReference type="EMBL" id="CP036273">
    <property type="protein sequence ID" value="QDU18412.1"/>
    <property type="molecule type" value="Genomic_DNA"/>
</dbReference>
<name>A0A517XLN0_9BACT</name>
<dbReference type="RefSeq" id="WP_145233681.1">
    <property type="nucleotide sequence ID" value="NZ_CP036273.1"/>
</dbReference>
<dbReference type="Proteomes" id="UP000319576">
    <property type="component" value="Chromosome"/>
</dbReference>
<keyword evidence="2" id="KW-0732">Signal</keyword>
<feature type="chain" id="PRO_5022045604" evidence="2">
    <location>
        <begin position="21"/>
        <end position="351"/>
    </location>
</feature>
<organism evidence="3 4">
    <name type="scientific">Urbifossiella limnaea</name>
    <dbReference type="NCBI Taxonomy" id="2528023"/>
    <lineage>
        <taxon>Bacteria</taxon>
        <taxon>Pseudomonadati</taxon>
        <taxon>Planctomycetota</taxon>
        <taxon>Planctomycetia</taxon>
        <taxon>Gemmatales</taxon>
        <taxon>Gemmataceae</taxon>
        <taxon>Urbifossiella</taxon>
    </lineage>
</organism>
<sequence length="351" mass="37606" precursor="true">MTRPALVLAALAAGALPARPDTPPPVLALTGLDPVALAAGTETPGKEGIEATYGRFTYRFASEANKAAFLARPGERAVQFGGACGRMGPFSGTGNPARFHVHDGRIYLFASEACRDSFKRDPDKHVEQPNPAPQGTADEKARGARLVERALDGFGGAKAVDALRTLSRVEKVVYTQGGTETAGTARSVWAFPDAVRTEESFGTPYGHVVTRDGGFEFLGQKDWALEPAMRADAWRRALREPLVLLRNRAAPGFVAVARGPNTVEVALAGATSTWTLDEKTGRVVRAEFRARRGTVGDNAVVFADFRAVNGVVLPHKRTESFDGKEITAPARRVEALEANGEVKAELFVRPK</sequence>
<feature type="region of interest" description="Disordered" evidence="1">
    <location>
        <begin position="119"/>
        <end position="141"/>
    </location>
</feature>
<reference evidence="3 4" key="1">
    <citation type="submission" date="2019-02" db="EMBL/GenBank/DDBJ databases">
        <title>Deep-cultivation of Planctomycetes and their phenomic and genomic characterization uncovers novel biology.</title>
        <authorList>
            <person name="Wiegand S."/>
            <person name="Jogler M."/>
            <person name="Boedeker C."/>
            <person name="Pinto D."/>
            <person name="Vollmers J."/>
            <person name="Rivas-Marin E."/>
            <person name="Kohn T."/>
            <person name="Peeters S.H."/>
            <person name="Heuer A."/>
            <person name="Rast P."/>
            <person name="Oberbeckmann S."/>
            <person name="Bunk B."/>
            <person name="Jeske O."/>
            <person name="Meyerdierks A."/>
            <person name="Storesund J.E."/>
            <person name="Kallscheuer N."/>
            <person name="Luecker S."/>
            <person name="Lage O.M."/>
            <person name="Pohl T."/>
            <person name="Merkel B.J."/>
            <person name="Hornburger P."/>
            <person name="Mueller R.-W."/>
            <person name="Bruemmer F."/>
            <person name="Labrenz M."/>
            <person name="Spormann A.M."/>
            <person name="Op den Camp H."/>
            <person name="Overmann J."/>
            <person name="Amann R."/>
            <person name="Jetten M.S.M."/>
            <person name="Mascher T."/>
            <person name="Medema M.H."/>
            <person name="Devos D.P."/>
            <person name="Kaster A.-K."/>
            <person name="Ovreas L."/>
            <person name="Rohde M."/>
            <person name="Galperin M.Y."/>
            <person name="Jogler C."/>
        </authorList>
    </citation>
    <scope>NUCLEOTIDE SEQUENCE [LARGE SCALE GENOMIC DNA]</scope>
    <source>
        <strain evidence="3 4">ETA_A1</strain>
    </source>
</reference>
<evidence type="ECO:0000313" key="3">
    <source>
        <dbReference type="EMBL" id="QDU18412.1"/>
    </source>
</evidence>
<proteinExistence type="predicted"/>
<dbReference type="OrthoDB" id="244344at2"/>
<protein>
    <submittedName>
        <fullName evidence="3">YHS domain protein</fullName>
    </submittedName>
</protein>
<dbReference type="KEGG" id="uli:ETAA1_02980"/>
<evidence type="ECO:0000256" key="2">
    <source>
        <dbReference type="SAM" id="SignalP"/>
    </source>
</evidence>